<dbReference type="Gene3D" id="3.40.50.12090">
    <property type="match status" value="1"/>
</dbReference>
<feature type="signal peptide" evidence="1">
    <location>
        <begin position="1"/>
        <end position="23"/>
    </location>
</feature>
<accession>A0A7Y9J0K4</accession>
<name>A0A7Y9J0K4_9ACTN</name>
<dbReference type="InterPro" id="IPR051922">
    <property type="entry name" value="Bact_Sporulation_Assoc"/>
</dbReference>
<dbReference type="PANTHER" id="PTHR30032">
    <property type="entry name" value="N-ACETYLMURAMOYL-L-ALANINE AMIDASE-RELATED"/>
    <property type="match status" value="1"/>
</dbReference>
<feature type="chain" id="PRO_5039281824" evidence="1">
    <location>
        <begin position="24"/>
        <end position="663"/>
    </location>
</feature>
<evidence type="ECO:0000313" key="2">
    <source>
        <dbReference type="EMBL" id="NYD22329.1"/>
    </source>
</evidence>
<sequence length="663" mass="68704">MPSRSPRLRALAAAFVLTSLATAGSALPAAASTGFQPDAPDRRIGGVDRFDTAARTALDAFPDGTTTAILANGWRNVDALTGAYLAGLEKAPILLTDRDAVPASTLAALRALGVEDVVVLGDENSVGDSALDQLDAAGIGVAGIVAGEDRYDTAVQIYGFGETAPETVFIARGDVPTGTVAADALAAGPAAFNGRPILLTAADRLPDVVADALAEGQPRHVVFLGRGISQDVHDEVSDLVPSALVQTIGGADRTQTAALLARAWAPYILYEWRGQVALANGYTVDALGAGVWAGLRRAPILLTDGTASLGSGTTEYLTSNVMSRGTVFGDERSVPQALAVRARELAHGGPAAPRAVTAVDVPGGKLFVGTHEAELHPDHTYVVDEREVTRTEMIAAAHVGSRLVAEWEIPRPGTVTWTLLTTRPEDWTDGQIERFAGGFALIDPGTGLRLRTFADADLPVAGTYFVDGAISTRSGFLADLNDYDQVRVTGTTVALTNGPISATVVGVDATGYSARTYGSTTAHTYPLPGPGDDVQRAGTSISPAQFTSELTVGDAVEDWTVGGVRHLRITNYAPAPFTSVYEGGTLPTVDPGDGTTSPFRGHAVDTGAPQTWSLGWGCRIHVDGALATPEQFNAAAKPGAIVYVQPTDGPAGTVGEIWLATTP</sequence>
<dbReference type="Pfam" id="PF04122">
    <property type="entry name" value="CW_binding_2"/>
    <property type="match status" value="3"/>
</dbReference>
<dbReference type="InterPro" id="IPR007253">
    <property type="entry name" value="Cell_wall-bd_2"/>
</dbReference>
<evidence type="ECO:0000313" key="3">
    <source>
        <dbReference type="Proteomes" id="UP000521922"/>
    </source>
</evidence>
<gene>
    <name evidence="2" type="ORF">BJ968_001869</name>
</gene>
<dbReference type="RefSeq" id="WP_179751228.1">
    <property type="nucleotide sequence ID" value="NZ_BAAAGN010000022.1"/>
</dbReference>
<dbReference type="AlphaFoldDB" id="A0A7Y9J0K4"/>
<organism evidence="2 3">
    <name type="scientific">Kineococcus aurantiacus</name>
    <dbReference type="NCBI Taxonomy" id="37633"/>
    <lineage>
        <taxon>Bacteria</taxon>
        <taxon>Bacillati</taxon>
        <taxon>Actinomycetota</taxon>
        <taxon>Actinomycetes</taxon>
        <taxon>Kineosporiales</taxon>
        <taxon>Kineosporiaceae</taxon>
        <taxon>Kineococcus</taxon>
    </lineage>
</organism>
<evidence type="ECO:0000256" key="1">
    <source>
        <dbReference type="SAM" id="SignalP"/>
    </source>
</evidence>
<comment type="caution">
    <text evidence="2">The sequence shown here is derived from an EMBL/GenBank/DDBJ whole genome shotgun (WGS) entry which is preliminary data.</text>
</comment>
<protein>
    <submittedName>
        <fullName evidence="2">Putative cell wall-binding protein</fullName>
    </submittedName>
</protein>
<proteinExistence type="predicted"/>
<keyword evidence="1" id="KW-0732">Signal</keyword>
<keyword evidence="3" id="KW-1185">Reference proteome</keyword>
<reference evidence="2 3" key="1">
    <citation type="submission" date="2020-07" db="EMBL/GenBank/DDBJ databases">
        <title>Sequencing the genomes of 1000 actinobacteria strains.</title>
        <authorList>
            <person name="Klenk H.-P."/>
        </authorList>
    </citation>
    <scope>NUCLEOTIDE SEQUENCE [LARGE SCALE GENOMIC DNA]</scope>
    <source>
        <strain evidence="2 3">DSM 7487</strain>
    </source>
</reference>
<dbReference type="PANTHER" id="PTHR30032:SF8">
    <property type="entry name" value="GERMINATION-SPECIFIC N-ACETYLMURAMOYL-L-ALANINE AMIDASE"/>
    <property type="match status" value="1"/>
</dbReference>
<dbReference type="Proteomes" id="UP000521922">
    <property type="component" value="Unassembled WGS sequence"/>
</dbReference>
<dbReference type="EMBL" id="JACCBB010000001">
    <property type="protein sequence ID" value="NYD22329.1"/>
    <property type="molecule type" value="Genomic_DNA"/>
</dbReference>